<evidence type="ECO:0000256" key="12">
    <source>
        <dbReference type="RuleBase" id="RU000483"/>
    </source>
</evidence>
<dbReference type="AlphaFoldDB" id="A0A5C5YM20"/>
<dbReference type="Pfam" id="PF00119">
    <property type="entry name" value="ATP-synt_A"/>
    <property type="match status" value="1"/>
</dbReference>
<dbReference type="RefSeq" id="WP_146587814.1">
    <property type="nucleotide sequence ID" value="NZ_SJPO01000006.1"/>
</dbReference>
<dbReference type="EMBL" id="SJPO01000006">
    <property type="protein sequence ID" value="TWT75964.1"/>
    <property type="molecule type" value="Genomic_DNA"/>
</dbReference>
<gene>
    <name evidence="11 13" type="primary">atpB</name>
    <name evidence="13" type="ORF">Pla123a_27490</name>
</gene>
<evidence type="ECO:0000256" key="8">
    <source>
        <dbReference type="ARBA" id="ARBA00023065"/>
    </source>
</evidence>
<keyword evidence="9 11" id="KW-0472">Membrane</keyword>
<protein>
    <recommendedName>
        <fullName evidence="11 12">ATP synthase subunit a</fullName>
    </recommendedName>
    <alternativeName>
        <fullName evidence="11">ATP synthase F0 sector subunit a</fullName>
    </alternativeName>
    <alternativeName>
        <fullName evidence="11">F-ATPase subunit 6</fullName>
    </alternativeName>
</protein>
<comment type="similarity">
    <text evidence="2 11 12">Belongs to the ATPase A chain family.</text>
</comment>
<keyword evidence="6 11" id="KW-0375">Hydrogen ion transport</keyword>
<feature type="transmembrane region" description="Helical" evidence="11">
    <location>
        <begin position="367"/>
        <end position="400"/>
    </location>
</feature>
<keyword evidence="14" id="KW-1185">Reference proteome</keyword>
<name>A0A5C5YM20_9BACT</name>
<feature type="transmembrane region" description="Helical" evidence="11">
    <location>
        <begin position="335"/>
        <end position="361"/>
    </location>
</feature>
<dbReference type="HAMAP" id="MF_01393">
    <property type="entry name" value="ATP_synth_a_bact"/>
    <property type="match status" value="1"/>
</dbReference>
<dbReference type="InterPro" id="IPR000568">
    <property type="entry name" value="ATP_synth_F0_asu"/>
</dbReference>
<evidence type="ECO:0000256" key="4">
    <source>
        <dbReference type="ARBA" id="ARBA00022547"/>
    </source>
</evidence>
<keyword evidence="10 11" id="KW-0066">ATP synthesis</keyword>
<evidence type="ECO:0000256" key="2">
    <source>
        <dbReference type="ARBA" id="ARBA00006810"/>
    </source>
</evidence>
<comment type="function">
    <text evidence="11 12">Key component of the proton channel; it plays a direct role in the translocation of protons across the membrane.</text>
</comment>
<proteinExistence type="inferred from homology"/>
<sequence length="403" mass="44903">MSSAILHIKDSYYFEVPKVFAPSKKQHLSEFDNYWIRLDPDYQDWEAKRQVDALEGSSIELPESPEALLAEYHQWRSADANFAKPFDVFLEEAPSQKWFQTIIEENSAAKTEWQGIKAAAEDVRGSEDSYTATHEWSPEKIADYNHQLSGKLVIPQPFGELRNHYAMDSGIGISKYMILLTVGAIVIFYLCRKAGEMLLSGQKSRVTSIIEVFLEFIRDQIAKPTIGEKDAHRFVPFLWTLFLFILIMNLLGIIPFLGAPTASFAVTTSLALMVIAVSIGSGIKRFGVFGFLKNQVPGMDLHWTMALLIVPMIWIIEVAGFFIKHAVLSVRLLANMVAGHLVLLALMGIAVSAAGAASWWIAAPLSIFGAVAIDCLELFVAFLQAYVFTFLSGLFIGAAIHHH</sequence>
<accession>A0A5C5YM20</accession>
<dbReference type="PRINTS" id="PR00123">
    <property type="entry name" value="ATPASEA"/>
</dbReference>
<keyword evidence="4 11" id="KW-0138">CF(0)</keyword>
<comment type="caution">
    <text evidence="13">The sequence shown here is derived from an EMBL/GenBank/DDBJ whole genome shotgun (WGS) entry which is preliminary data.</text>
</comment>
<keyword evidence="7 11" id="KW-1133">Transmembrane helix</keyword>
<dbReference type="SUPFAM" id="SSF81336">
    <property type="entry name" value="F1F0 ATP synthase subunit A"/>
    <property type="match status" value="1"/>
</dbReference>
<dbReference type="PANTHER" id="PTHR11410:SF0">
    <property type="entry name" value="ATP SYNTHASE SUBUNIT A"/>
    <property type="match status" value="1"/>
</dbReference>
<dbReference type="InterPro" id="IPR045083">
    <property type="entry name" value="ATP_synth_F0_asu_bact/mt"/>
</dbReference>
<keyword evidence="11" id="KW-1003">Cell membrane</keyword>
<comment type="subcellular location">
    <subcellularLocation>
        <location evidence="11 12">Cell membrane</location>
        <topology evidence="11 12">Multi-pass membrane protein</topology>
    </subcellularLocation>
    <subcellularLocation>
        <location evidence="1">Membrane</location>
        <topology evidence="1">Multi-pass membrane protein</topology>
    </subcellularLocation>
</comment>
<dbReference type="CDD" id="cd00310">
    <property type="entry name" value="ATP-synt_Fo_a_6"/>
    <property type="match status" value="1"/>
</dbReference>
<keyword evidence="3 11" id="KW-0813">Transport</keyword>
<dbReference type="PANTHER" id="PTHR11410">
    <property type="entry name" value="ATP SYNTHASE SUBUNIT A"/>
    <property type="match status" value="1"/>
</dbReference>
<feature type="transmembrane region" description="Helical" evidence="11">
    <location>
        <begin position="264"/>
        <end position="283"/>
    </location>
</feature>
<evidence type="ECO:0000313" key="14">
    <source>
        <dbReference type="Proteomes" id="UP000318478"/>
    </source>
</evidence>
<evidence type="ECO:0000256" key="6">
    <source>
        <dbReference type="ARBA" id="ARBA00022781"/>
    </source>
</evidence>
<evidence type="ECO:0000256" key="3">
    <source>
        <dbReference type="ARBA" id="ARBA00022448"/>
    </source>
</evidence>
<keyword evidence="8 11" id="KW-0406">Ion transport</keyword>
<feature type="transmembrane region" description="Helical" evidence="11">
    <location>
        <begin position="237"/>
        <end position="257"/>
    </location>
</feature>
<feature type="transmembrane region" description="Helical" evidence="11">
    <location>
        <begin position="303"/>
        <end position="323"/>
    </location>
</feature>
<dbReference type="NCBIfam" id="TIGR01131">
    <property type="entry name" value="ATP_synt_6_or_A"/>
    <property type="match status" value="1"/>
</dbReference>
<dbReference type="InterPro" id="IPR035908">
    <property type="entry name" value="F0_ATP_A_sf"/>
</dbReference>
<dbReference type="Gene3D" id="1.20.120.220">
    <property type="entry name" value="ATP synthase, F0 complex, subunit A"/>
    <property type="match status" value="1"/>
</dbReference>
<dbReference type="GO" id="GO:0045259">
    <property type="term" value="C:proton-transporting ATP synthase complex"/>
    <property type="evidence" value="ECO:0007669"/>
    <property type="project" value="UniProtKB-KW"/>
</dbReference>
<dbReference type="Proteomes" id="UP000318478">
    <property type="component" value="Unassembled WGS sequence"/>
</dbReference>
<dbReference type="OrthoDB" id="9809130at2"/>
<evidence type="ECO:0000256" key="10">
    <source>
        <dbReference type="ARBA" id="ARBA00023310"/>
    </source>
</evidence>
<organism evidence="13 14">
    <name type="scientific">Posidoniimonas polymericola</name>
    <dbReference type="NCBI Taxonomy" id="2528002"/>
    <lineage>
        <taxon>Bacteria</taxon>
        <taxon>Pseudomonadati</taxon>
        <taxon>Planctomycetota</taxon>
        <taxon>Planctomycetia</taxon>
        <taxon>Pirellulales</taxon>
        <taxon>Lacipirellulaceae</taxon>
        <taxon>Posidoniimonas</taxon>
    </lineage>
</organism>
<evidence type="ECO:0000256" key="9">
    <source>
        <dbReference type="ARBA" id="ARBA00023136"/>
    </source>
</evidence>
<evidence type="ECO:0000256" key="7">
    <source>
        <dbReference type="ARBA" id="ARBA00022989"/>
    </source>
</evidence>
<dbReference type="GO" id="GO:0005886">
    <property type="term" value="C:plasma membrane"/>
    <property type="evidence" value="ECO:0007669"/>
    <property type="project" value="UniProtKB-SubCell"/>
</dbReference>
<evidence type="ECO:0000313" key="13">
    <source>
        <dbReference type="EMBL" id="TWT75964.1"/>
    </source>
</evidence>
<feature type="transmembrane region" description="Helical" evidence="11">
    <location>
        <begin position="172"/>
        <end position="190"/>
    </location>
</feature>
<evidence type="ECO:0000256" key="1">
    <source>
        <dbReference type="ARBA" id="ARBA00004141"/>
    </source>
</evidence>
<evidence type="ECO:0000256" key="5">
    <source>
        <dbReference type="ARBA" id="ARBA00022692"/>
    </source>
</evidence>
<dbReference type="GO" id="GO:0046933">
    <property type="term" value="F:proton-transporting ATP synthase activity, rotational mechanism"/>
    <property type="evidence" value="ECO:0007669"/>
    <property type="project" value="UniProtKB-UniRule"/>
</dbReference>
<evidence type="ECO:0000256" key="11">
    <source>
        <dbReference type="HAMAP-Rule" id="MF_01393"/>
    </source>
</evidence>
<keyword evidence="5 11" id="KW-0812">Transmembrane</keyword>
<reference evidence="13 14" key="1">
    <citation type="submission" date="2019-02" db="EMBL/GenBank/DDBJ databases">
        <title>Deep-cultivation of Planctomycetes and their phenomic and genomic characterization uncovers novel biology.</title>
        <authorList>
            <person name="Wiegand S."/>
            <person name="Jogler M."/>
            <person name="Boedeker C."/>
            <person name="Pinto D."/>
            <person name="Vollmers J."/>
            <person name="Rivas-Marin E."/>
            <person name="Kohn T."/>
            <person name="Peeters S.H."/>
            <person name="Heuer A."/>
            <person name="Rast P."/>
            <person name="Oberbeckmann S."/>
            <person name="Bunk B."/>
            <person name="Jeske O."/>
            <person name="Meyerdierks A."/>
            <person name="Storesund J.E."/>
            <person name="Kallscheuer N."/>
            <person name="Luecker S."/>
            <person name="Lage O.M."/>
            <person name="Pohl T."/>
            <person name="Merkel B.J."/>
            <person name="Hornburger P."/>
            <person name="Mueller R.-W."/>
            <person name="Bruemmer F."/>
            <person name="Labrenz M."/>
            <person name="Spormann A.M."/>
            <person name="Op Den Camp H."/>
            <person name="Overmann J."/>
            <person name="Amann R."/>
            <person name="Jetten M.S.M."/>
            <person name="Mascher T."/>
            <person name="Medema M.H."/>
            <person name="Devos D.P."/>
            <person name="Kaster A.-K."/>
            <person name="Ovreas L."/>
            <person name="Rohde M."/>
            <person name="Galperin M.Y."/>
            <person name="Jogler C."/>
        </authorList>
    </citation>
    <scope>NUCLEOTIDE SEQUENCE [LARGE SCALE GENOMIC DNA]</scope>
    <source>
        <strain evidence="13 14">Pla123a</strain>
    </source>
</reference>